<dbReference type="InterPro" id="IPR001387">
    <property type="entry name" value="Cro/C1-type_HTH"/>
</dbReference>
<dbReference type="CDD" id="cd00093">
    <property type="entry name" value="HTH_XRE"/>
    <property type="match status" value="1"/>
</dbReference>
<organism evidence="2 3">
    <name type="scientific">Xanthomonas euvesicatoria</name>
    <dbReference type="NCBI Taxonomy" id="456327"/>
    <lineage>
        <taxon>Bacteria</taxon>
        <taxon>Pseudomonadati</taxon>
        <taxon>Pseudomonadota</taxon>
        <taxon>Gammaproteobacteria</taxon>
        <taxon>Lysobacterales</taxon>
        <taxon>Lysobacteraceae</taxon>
        <taxon>Xanthomonas</taxon>
    </lineage>
</organism>
<dbReference type="SUPFAM" id="SSF47413">
    <property type="entry name" value="lambda repressor-like DNA-binding domains"/>
    <property type="match status" value="1"/>
</dbReference>
<dbReference type="SMART" id="SM00530">
    <property type="entry name" value="HTH_XRE"/>
    <property type="match status" value="1"/>
</dbReference>
<dbReference type="Pfam" id="PF01381">
    <property type="entry name" value="HTH_3"/>
    <property type="match status" value="1"/>
</dbReference>
<dbReference type="PANTHER" id="PTHR43236:SF1">
    <property type="entry name" value="BLL7220 PROTEIN"/>
    <property type="match status" value="1"/>
</dbReference>
<sequence length="139" mass="15317">MQRIIGSGRLVGQFIIRWSSMPAPLPPASTFGRRLREARLARGLTQAALGAVLGLEEENTAAPRISRYERGDRMPDNESMAKLAEALELPVAYFHAVSEPMAEAILVMSQLPMEKQEQLLGQMREFAAGNRKAPRAAKT</sequence>
<evidence type="ECO:0000313" key="2">
    <source>
        <dbReference type="EMBL" id="WOP55762.1"/>
    </source>
</evidence>
<reference evidence="2" key="1">
    <citation type="submission" date="2023-10" db="EMBL/GenBank/DDBJ databases">
        <title>Comparative Genomic Analysis of Tomato Bacterial Spot Xanthomonads Reveals A New Lineage of Xanthomonas euvesicatoria.</title>
        <authorList>
            <person name="Huang C.-J."/>
            <person name="Wu T.-L."/>
            <person name="Wu Y.-L."/>
            <person name="Wang R.-S."/>
            <person name="Lin Y.-C."/>
        </authorList>
    </citation>
    <scope>NUCLEOTIDE SEQUENCE</scope>
    <source>
        <strain evidence="2">T0319-01</strain>
    </source>
</reference>
<name>A0AAX4FGW6_XANEU</name>
<dbReference type="RefSeq" id="WP_317718974.1">
    <property type="nucleotide sequence ID" value="NZ_CP137532.1"/>
</dbReference>
<proteinExistence type="predicted"/>
<dbReference type="AlphaFoldDB" id="A0AAX4FGW6"/>
<dbReference type="Proteomes" id="UP001304429">
    <property type="component" value="Chromosome"/>
</dbReference>
<accession>A0AAX4FGW6</accession>
<dbReference type="EMBL" id="CP137539">
    <property type="protein sequence ID" value="WOP55762.1"/>
    <property type="molecule type" value="Genomic_DNA"/>
</dbReference>
<dbReference type="PROSITE" id="PS50943">
    <property type="entry name" value="HTH_CROC1"/>
    <property type="match status" value="1"/>
</dbReference>
<dbReference type="PANTHER" id="PTHR43236">
    <property type="entry name" value="ANTITOXIN HIGA1"/>
    <property type="match status" value="1"/>
</dbReference>
<dbReference type="InterPro" id="IPR052345">
    <property type="entry name" value="Rad_response_metalloprotease"/>
</dbReference>
<gene>
    <name evidence="2" type="ORF">R5577_16175</name>
</gene>
<evidence type="ECO:0000259" key="1">
    <source>
        <dbReference type="PROSITE" id="PS50943"/>
    </source>
</evidence>
<dbReference type="InterPro" id="IPR010982">
    <property type="entry name" value="Lambda_DNA-bd_dom_sf"/>
</dbReference>
<dbReference type="GO" id="GO:0003677">
    <property type="term" value="F:DNA binding"/>
    <property type="evidence" value="ECO:0007669"/>
    <property type="project" value="InterPro"/>
</dbReference>
<evidence type="ECO:0000313" key="3">
    <source>
        <dbReference type="Proteomes" id="UP001304429"/>
    </source>
</evidence>
<protein>
    <submittedName>
        <fullName evidence="2">Helix-turn-helix transcriptional regulator</fullName>
    </submittedName>
</protein>
<dbReference type="Gene3D" id="1.10.260.40">
    <property type="entry name" value="lambda repressor-like DNA-binding domains"/>
    <property type="match status" value="1"/>
</dbReference>
<feature type="domain" description="HTH cro/C1-type" evidence="1">
    <location>
        <begin position="35"/>
        <end position="94"/>
    </location>
</feature>